<organism evidence="2">
    <name type="scientific">hydrothermal vent metagenome</name>
    <dbReference type="NCBI Taxonomy" id="652676"/>
    <lineage>
        <taxon>unclassified sequences</taxon>
        <taxon>metagenomes</taxon>
        <taxon>ecological metagenomes</taxon>
    </lineage>
</organism>
<dbReference type="PROSITE" id="PS51257">
    <property type="entry name" value="PROKAR_LIPOPROTEIN"/>
    <property type="match status" value="1"/>
</dbReference>
<dbReference type="EMBL" id="UOFM01000385">
    <property type="protein sequence ID" value="VAW81164.1"/>
    <property type="molecule type" value="Genomic_DNA"/>
</dbReference>
<evidence type="ECO:0008006" key="3">
    <source>
        <dbReference type="Google" id="ProtNLM"/>
    </source>
</evidence>
<dbReference type="AlphaFoldDB" id="A0A3B0ZIQ2"/>
<protein>
    <recommendedName>
        <fullName evidence="3">DUF1318 domain-containing protein</fullName>
    </recommendedName>
</protein>
<reference evidence="2" key="1">
    <citation type="submission" date="2018-06" db="EMBL/GenBank/DDBJ databases">
        <authorList>
            <person name="Zhirakovskaya E."/>
        </authorList>
    </citation>
    <scope>NUCLEOTIDE SEQUENCE</scope>
</reference>
<evidence type="ECO:0000313" key="2">
    <source>
        <dbReference type="EMBL" id="VAW81164.1"/>
    </source>
</evidence>
<evidence type="ECO:0000256" key="1">
    <source>
        <dbReference type="SAM" id="MobiDB-lite"/>
    </source>
</evidence>
<gene>
    <name evidence="2" type="ORF">MNBD_GAMMA14-893</name>
</gene>
<accession>A0A3B0ZIQ2</accession>
<sequence>MHTIRLSSTLGLMLFISACVTINVYFPTAEAAKAADQIIRDVYGKDTGQAEPARPATSPQPDQSRRDTSPVWVAMLEWVVSPAEAVGDINIQSPAIRTLRKSMEKRFPSLKPFYDNGAIGMTQDGLLQVRDLNAVSLRQRKQVKTQVADENRDRNALYREIAVANGQPGWEADIRKTFAKRWIDNAPAGWWFQDKQGNWRQK</sequence>
<dbReference type="Pfam" id="PF07027">
    <property type="entry name" value="DUF1318"/>
    <property type="match status" value="1"/>
</dbReference>
<feature type="region of interest" description="Disordered" evidence="1">
    <location>
        <begin position="46"/>
        <end position="67"/>
    </location>
</feature>
<name>A0A3B0ZIQ2_9ZZZZ</name>
<dbReference type="InterPro" id="IPR008309">
    <property type="entry name" value="YdbL"/>
</dbReference>
<proteinExistence type="predicted"/>